<reference evidence="2 3" key="1">
    <citation type="journal article" date="2008" name="Nature">
        <title>The genome of Laccaria bicolor provides insights into mycorrhizal symbiosis.</title>
        <authorList>
            <person name="Martin F."/>
            <person name="Aerts A."/>
            <person name="Ahren D."/>
            <person name="Brun A."/>
            <person name="Danchin E.G.J."/>
            <person name="Duchaussoy F."/>
            <person name="Gibon J."/>
            <person name="Kohler A."/>
            <person name="Lindquist E."/>
            <person name="Pereda V."/>
            <person name="Salamov A."/>
            <person name="Shapiro H.J."/>
            <person name="Wuyts J."/>
            <person name="Blaudez D."/>
            <person name="Buee M."/>
            <person name="Brokstein P."/>
            <person name="Canbaeck B."/>
            <person name="Cohen D."/>
            <person name="Courty P.E."/>
            <person name="Coutinho P.M."/>
            <person name="Delaruelle C."/>
            <person name="Detter J.C."/>
            <person name="Deveau A."/>
            <person name="DiFazio S."/>
            <person name="Duplessis S."/>
            <person name="Fraissinet-Tachet L."/>
            <person name="Lucic E."/>
            <person name="Frey-Klett P."/>
            <person name="Fourrey C."/>
            <person name="Feussner I."/>
            <person name="Gay G."/>
            <person name="Grimwood J."/>
            <person name="Hoegger P.J."/>
            <person name="Jain P."/>
            <person name="Kilaru S."/>
            <person name="Labbe J."/>
            <person name="Lin Y.C."/>
            <person name="Legue V."/>
            <person name="Le Tacon F."/>
            <person name="Marmeisse R."/>
            <person name="Melayah D."/>
            <person name="Montanini B."/>
            <person name="Muratet M."/>
            <person name="Nehls U."/>
            <person name="Niculita-Hirzel H."/>
            <person name="Oudot-Le Secq M.P."/>
            <person name="Peter M."/>
            <person name="Quesneville H."/>
            <person name="Rajashekar B."/>
            <person name="Reich M."/>
            <person name="Rouhier N."/>
            <person name="Schmutz J."/>
            <person name="Yin T."/>
            <person name="Chalot M."/>
            <person name="Henrissat B."/>
            <person name="Kuees U."/>
            <person name="Lucas S."/>
            <person name="Van de Peer Y."/>
            <person name="Podila G.K."/>
            <person name="Polle A."/>
            <person name="Pukkila P.J."/>
            <person name="Richardson P.M."/>
            <person name="Rouze P."/>
            <person name="Sanders I.R."/>
            <person name="Stajich J.E."/>
            <person name="Tunlid A."/>
            <person name="Tuskan G."/>
            <person name="Grigoriev I.V."/>
        </authorList>
    </citation>
    <scope>NUCLEOTIDE SEQUENCE [LARGE SCALE GENOMIC DNA]</scope>
    <source>
        <strain evidence="3">S238N-H82 / ATCC MYA-4686</strain>
    </source>
</reference>
<dbReference type="OrthoDB" id="3036049at2759"/>
<gene>
    <name evidence="2" type="ORF">LACBIDRAFT_317667</name>
</gene>
<keyword evidence="3" id="KW-1185">Reference proteome</keyword>
<proteinExistence type="predicted"/>
<evidence type="ECO:0000259" key="1">
    <source>
        <dbReference type="SMART" id="SM00225"/>
    </source>
</evidence>
<organism evidence="3">
    <name type="scientific">Laccaria bicolor (strain S238N-H82 / ATCC MYA-4686)</name>
    <name type="common">Bicoloured deceiver</name>
    <name type="synonym">Laccaria laccata var. bicolor</name>
    <dbReference type="NCBI Taxonomy" id="486041"/>
    <lineage>
        <taxon>Eukaryota</taxon>
        <taxon>Fungi</taxon>
        <taxon>Dikarya</taxon>
        <taxon>Basidiomycota</taxon>
        <taxon>Agaricomycotina</taxon>
        <taxon>Agaricomycetes</taxon>
        <taxon>Agaricomycetidae</taxon>
        <taxon>Agaricales</taxon>
        <taxon>Agaricineae</taxon>
        <taxon>Hydnangiaceae</taxon>
        <taxon>Laccaria</taxon>
    </lineage>
</organism>
<dbReference type="KEGG" id="lbc:LACBIDRAFT_317667"/>
<evidence type="ECO:0000313" key="2">
    <source>
        <dbReference type="EMBL" id="EDQ99067.1"/>
    </source>
</evidence>
<dbReference type="Proteomes" id="UP000001194">
    <property type="component" value="Unassembled WGS sequence"/>
</dbReference>
<dbReference type="Gene3D" id="3.30.710.10">
    <property type="entry name" value="Potassium Channel Kv1.1, Chain A"/>
    <property type="match status" value="1"/>
</dbReference>
<protein>
    <submittedName>
        <fullName evidence="2">Predicted protein</fullName>
    </submittedName>
</protein>
<dbReference type="RefSeq" id="XP_001890269.1">
    <property type="nucleotide sequence ID" value="XM_001890234.1"/>
</dbReference>
<dbReference type="InterPro" id="IPR011333">
    <property type="entry name" value="SKP1/BTB/POZ_sf"/>
</dbReference>
<feature type="domain" description="BTB" evidence="1">
    <location>
        <begin position="20"/>
        <end position="131"/>
    </location>
</feature>
<evidence type="ECO:0000313" key="3">
    <source>
        <dbReference type="Proteomes" id="UP000001194"/>
    </source>
</evidence>
<dbReference type="InParanoid" id="B0E259"/>
<dbReference type="GeneID" id="6085929"/>
<name>B0E259_LACBS</name>
<accession>B0E259</accession>
<dbReference type="InterPro" id="IPR000210">
    <property type="entry name" value="BTB/POZ_dom"/>
</dbReference>
<dbReference type="EMBL" id="DS547174">
    <property type="protein sequence ID" value="EDQ99067.1"/>
    <property type="molecule type" value="Genomic_DNA"/>
</dbReference>
<dbReference type="SUPFAM" id="SSF54695">
    <property type="entry name" value="POZ domain"/>
    <property type="match status" value="1"/>
</dbReference>
<dbReference type="AlphaFoldDB" id="B0E259"/>
<dbReference type="HOGENOM" id="CLU_033082_3_1_1"/>
<sequence>MTDLDAPKFEKISELWFEDGTITIRVEHAEFRVYGGILAARSSVFKDMLSFPQPQPPTKIDILKGSTPSISLQDSVGDVHVFLSSIFDSSFFEPRLATVDLSVVLAISRMADKYDVPYLLQRALAHLADFYPRSLEDWDNRKRVGRLESLSDLDDDMSVLQTALRINATEILPIAFYASARHDLDRIINHRRWSHIREDYRFRFLVGYVNQSLACRAMHTFLHLSAVDGCTSPPACQRGLQFYTKHSHIWPKQDPLEAWSGWGCLYLDVCTACFTACKEKHKAGRQKFWDGIPVIFGFPGAGEGEELH</sequence>
<dbReference type="SMART" id="SM00225">
    <property type="entry name" value="BTB"/>
    <property type="match status" value="1"/>
</dbReference>